<dbReference type="OrthoDB" id="2381690at2"/>
<accession>A0A5M9WMD4</accession>
<dbReference type="Gene3D" id="1.10.10.1320">
    <property type="entry name" value="Anti-sigma factor, zinc-finger domain"/>
    <property type="match status" value="1"/>
</dbReference>
<evidence type="ECO:0000313" key="6">
    <source>
        <dbReference type="EMBL" id="KAA8782730.1"/>
    </source>
</evidence>
<feature type="compositionally biased region" description="Polar residues" evidence="3">
    <location>
        <begin position="200"/>
        <end position="214"/>
    </location>
</feature>
<evidence type="ECO:0000256" key="2">
    <source>
        <dbReference type="ARBA" id="ARBA00024438"/>
    </source>
</evidence>
<feature type="transmembrane region" description="Helical" evidence="4">
    <location>
        <begin position="115"/>
        <end position="137"/>
    </location>
</feature>
<evidence type="ECO:0000259" key="5">
    <source>
        <dbReference type="Pfam" id="PF13490"/>
    </source>
</evidence>
<dbReference type="Pfam" id="PF13490">
    <property type="entry name" value="zf-HC2"/>
    <property type="match status" value="1"/>
</dbReference>
<organism evidence="6 7">
    <name type="scientific">Paenibacillus amylolyticus</name>
    <dbReference type="NCBI Taxonomy" id="1451"/>
    <lineage>
        <taxon>Bacteria</taxon>
        <taxon>Bacillati</taxon>
        <taxon>Bacillota</taxon>
        <taxon>Bacilli</taxon>
        <taxon>Bacillales</taxon>
        <taxon>Paenibacillaceae</taxon>
        <taxon>Paenibacillus</taxon>
    </lineage>
</organism>
<feature type="domain" description="Putative zinc-finger" evidence="5">
    <location>
        <begin position="3"/>
        <end position="37"/>
    </location>
</feature>
<name>A0A5M9WMD4_PAEAM</name>
<reference evidence="6 7" key="1">
    <citation type="journal article" date="2019" name="J. Ind. Microbiol. Biotechnol.">
        <title>Paenibacillus amylolyticus 27C64 has a diverse set of carbohydrate-active enzymes and complete pectin deconstruction system.</title>
        <authorList>
            <person name="Keggi C."/>
            <person name="Doran-Peterson J."/>
        </authorList>
    </citation>
    <scope>NUCLEOTIDE SEQUENCE [LARGE SCALE GENOMIC DNA]</scope>
    <source>
        <strain evidence="6 7">27C64</strain>
    </source>
</reference>
<gene>
    <name evidence="6" type="ORF">EC604_02580</name>
</gene>
<sequence>MKCEEVVEWMHRYLDHDLGEAETTQMLQHVAKCPECAENFSMLRALSRELEDLPQVSPKFSLVDAIMPQLDAIDEARKEQSSTVQEMSPVPAAFESLQRSSSSEQKAKTKWFNSMVGRTSMGAAAAAVVLGFAIWGYQPEQIENADSMMMSSGASQDSNSDEQPSMSMKVNNDQADTTNQAEGSAIAPDSSNDPEMEGSMQPNADQPDESNGTELKTPDASGDQESAKPPTEGPVSQDNGKQEVNSSPSSDSANTQKSMEPKQGTEQKKPDTSEGDVSTPNDKGRSASDSNDQLDETFSAQTIIPNQDNPAQGSETDNAGTGTESGAAGGQQGLMAPEQGITAATGAKEWKSPDGSYVVMLLGDQLSIYAKSANDPDVLNLIEQRSVEGTLKSGSWSKDSQQFNYEMDKDGATTKDTFKVGISSNVSPAK</sequence>
<comment type="caution">
    <text evidence="6">The sequence shown here is derived from an EMBL/GenBank/DDBJ whole genome shotgun (WGS) entry which is preliminary data.</text>
</comment>
<dbReference type="AlphaFoldDB" id="A0A5M9WMD4"/>
<feature type="compositionally biased region" description="Polar residues" evidence="3">
    <location>
        <begin position="234"/>
        <end position="258"/>
    </location>
</feature>
<keyword evidence="4" id="KW-0812">Transmembrane</keyword>
<dbReference type="Proteomes" id="UP000323664">
    <property type="component" value="Unassembled WGS sequence"/>
</dbReference>
<feature type="region of interest" description="Disordered" evidence="3">
    <location>
        <begin position="150"/>
        <end position="353"/>
    </location>
</feature>
<dbReference type="InterPro" id="IPR027383">
    <property type="entry name" value="Znf_put"/>
</dbReference>
<feature type="compositionally biased region" description="Polar residues" evidence="3">
    <location>
        <begin position="150"/>
        <end position="182"/>
    </location>
</feature>
<keyword evidence="4" id="KW-0472">Membrane</keyword>
<dbReference type="EMBL" id="RIAS01000001">
    <property type="protein sequence ID" value="KAA8782730.1"/>
    <property type="molecule type" value="Genomic_DNA"/>
</dbReference>
<evidence type="ECO:0000313" key="7">
    <source>
        <dbReference type="Proteomes" id="UP000323664"/>
    </source>
</evidence>
<keyword evidence="4" id="KW-1133">Transmembrane helix</keyword>
<proteinExistence type="inferred from homology"/>
<evidence type="ECO:0000256" key="3">
    <source>
        <dbReference type="SAM" id="MobiDB-lite"/>
    </source>
</evidence>
<feature type="compositionally biased region" description="Polar residues" evidence="3">
    <location>
        <begin position="275"/>
        <end position="318"/>
    </location>
</feature>
<dbReference type="InterPro" id="IPR041916">
    <property type="entry name" value="Anti_sigma_zinc_sf"/>
</dbReference>
<evidence type="ECO:0000256" key="4">
    <source>
        <dbReference type="SAM" id="Phobius"/>
    </source>
</evidence>
<protein>
    <recommendedName>
        <fullName evidence="2">Anti-sigma-W factor RsiW</fullName>
    </recommendedName>
</protein>
<dbReference type="RefSeq" id="WP_123062601.1">
    <property type="nucleotide sequence ID" value="NZ_RIAS01000001.1"/>
</dbReference>
<feature type="compositionally biased region" description="Basic and acidic residues" evidence="3">
    <location>
        <begin position="259"/>
        <end position="272"/>
    </location>
</feature>
<comment type="similarity">
    <text evidence="1">Belongs to the zinc-associated anti-sigma factor (ZAS) superfamily. Anti-sigma-W factor family.</text>
</comment>
<evidence type="ECO:0000256" key="1">
    <source>
        <dbReference type="ARBA" id="ARBA00024353"/>
    </source>
</evidence>